<evidence type="ECO:0000313" key="8">
    <source>
        <dbReference type="EMBL" id="ASS92484.1"/>
    </source>
</evidence>
<dbReference type="InterPro" id="IPR035681">
    <property type="entry name" value="ComA-like_MBL"/>
</dbReference>
<dbReference type="Pfam" id="PF13567">
    <property type="entry name" value="DUF4131"/>
    <property type="match status" value="1"/>
</dbReference>
<dbReference type="GO" id="GO:0005886">
    <property type="term" value="C:plasma membrane"/>
    <property type="evidence" value="ECO:0007669"/>
    <property type="project" value="UniProtKB-SubCell"/>
</dbReference>
<gene>
    <name evidence="8" type="ORF">AP3564_18520</name>
</gene>
<keyword evidence="2" id="KW-1003">Cell membrane</keyword>
<dbReference type="SMART" id="SM00849">
    <property type="entry name" value="Lactamase_B"/>
    <property type="match status" value="1"/>
</dbReference>
<evidence type="ECO:0000256" key="4">
    <source>
        <dbReference type="ARBA" id="ARBA00022989"/>
    </source>
</evidence>
<name>A0A223EB67_9BACI</name>
<dbReference type="PANTHER" id="PTHR30619">
    <property type="entry name" value="DNA INTERNALIZATION/COMPETENCE PROTEIN COMEC/REC2"/>
    <property type="match status" value="1"/>
</dbReference>
<dbReference type="EMBL" id="CP017703">
    <property type="protein sequence ID" value="ASS92484.1"/>
    <property type="molecule type" value="Genomic_DNA"/>
</dbReference>
<dbReference type="InterPro" id="IPR004477">
    <property type="entry name" value="ComEC_N"/>
</dbReference>
<reference evidence="8 9" key="1">
    <citation type="submission" date="2016-10" db="EMBL/GenBank/DDBJ databases">
        <title>The whole genome sequencing and assembly of Aeribacillus pallidus KCTC3564 strain.</title>
        <authorList>
            <person name="Lee Y.-J."/>
            <person name="Park M.-K."/>
            <person name="Yi H."/>
            <person name="Bahn Y.-S."/>
            <person name="Kim J.F."/>
            <person name="Lee D.-W."/>
        </authorList>
    </citation>
    <scope>NUCLEOTIDE SEQUENCE [LARGE SCALE GENOMIC DNA]</scope>
    <source>
        <strain evidence="8 9">KCTC3564</strain>
    </source>
</reference>
<organism evidence="8 9">
    <name type="scientific">Aeribacillus pallidus</name>
    <dbReference type="NCBI Taxonomy" id="33936"/>
    <lineage>
        <taxon>Bacteria</taxon>
        <taxon>Bacillati</taxon>
        <taxon>Bacillota</taxon>
        <taxon>Bacilli</taxon>
        <taxon>Bacillales</taxon>
        <taxon>Bacillaceae</taxon>
        <taxon>Aeribacillus</taxon>
    </lineage>
</organism>
<dbReference type="AlphaFoldDB" id="A0A223EB67"/>
<feature type="transmembrane region" description="Helical" evidence="6">
    <location>
        <begin position="230"/>
        <end position="251"/>
    </location>
</feature>
<dbReference type="InterPro" id="IPR004797">
    <property type="entry name" value="Competence_ComEC/Rec2"/>
</dbReference>
<keyword evidence="3 6" id="KW-0812">Transmembrane</keyword>
<evidence type="ECO:0000256" key="3">
    <source>
        <dbReference type="ARBA" id="ARBA00022692"/>
    </source>
</evidence>
<dbReference type="InterPro" id="IPR052159">
    <property type="entry name" value="Competence_DNA_uptake"/>
</dbReference>
<evidence type="ECO:0000256" key="2">
    <source>
        <dbReference type="ARBA" id="ARBA00022475"/>
    </source>
</evidence>
<dbReference type="NCBIfam" id="TIGR00360">
    <property type="entry name" value="ComEC_N-term"/>
    <property type="match status" value="1"/>
</dbReference>
<keyword evidence="4 6" id="KW-1133">Transmembrane helix</keyword>
<feature type="transmembrane region" description="Helical" evidence="6">
    <location>
        <begin position="324"/>
        <end position="341"/>
    </location>
</feature>
<accession>A0A223EB67</accession>
<dbReference type="InterPro" id="IPR036866">
    <property type="entry name" value="RibonucZ/Hydroxyglut_hydro"/>
</dbReference>
<feature type="transmembrane region" description="Helical" evidence="6">
    <location>
        <begin position="417"/>
        <end position="439"/>
    </location>
</feature>
<evidence type="ECO:0000256" key="1">
    <source>
        <dbReference type="ARBA" id="ARBA00004651"/>
    </source>
</evidence>
<sequence>MFLRGQWAYVAISALLAIVSATSFPSLLPFFIFAALLFFLWLQHKRKLAFIVACSFLFMLPYFHWYDQQNKTNYHEGMLSAKGKVISSPEIDGDLMTFAVETNQGEKLTARYTLKTKQEMKSTNNIRPGDICNFSGKLEKPKNNTNENAFNYKRYLYFQQIHWLYKLDKIGHCTYKPSWKDHLENYRQKMIEWIHHKFPEKTAGFVLALTVGYQNNIPEEDLAAYRKLGIVHILSISGLHVSILIASLYFFLLRLGISKEQTIMILICFLPFYALLTGGAPPVVRASLMAALIMGGTLFKQNMPLSDSISFSFLLMTFLDPYEVFHLGFQLSYAVTFSLILSRQIFQKCRNSLQLLAAVSFVAQTASLPIICYYFYQFSLLSFIMNIMFVPLYTFFLLPLTMITLILTVISSSIGSIFVSLLHTSFTLSSKTALFFSNLPFFMITTGKPTVYLFLLQCVIFIAVFFQMEHKPMKKWGKPILCSSLLTALLLIAGKMTMPGEVTVLDVGQGDSIFIREPGLGNSYLIDTGGMAVFEKESWQMRKKPFSIALDVLIPYFQSKGVEEIEILFLTHGDYDHIGESLTLIKQFRVNKLVIPKYFSREELEKQIVKEAKNRGIEIFELEAGDRITGRTAFHVLSPFTKSDSKNNDSLVLMAKIGGLRWLFTGDLEESGERHMIKQYPKMTADVVKIGHHGSRTSTSDIFLQTIDPKIGVISAGRNNRFGHPHQEVLNRLKKQNVSIFRTDQMGAVQYKYRKSQGTFLFYPPYDTLTK</sequence>
<dbReference type="KEGG" id="apak:AP3564_18520"/>
<protein>
    <submittedName>
        <fullName evidence="8">DNA internalization-related competence protein ComEC/Rec2</fullName>
    </submittedName>
</protein>
<dbReference type="Proteomes" id="UP000214606">
    <property type="component" value="Chromosome"/>
</dbReference>
<evidence type="ECO:0000259" key="7">
    <source>
        <dbReference type="SMART" id="SM00849"/>
    </source>
</evidence>
<feature type="transmembrane region" description="Helical" evidence="6">
    <location>
        <begin position="263"/>
        <end position="284"/>
    </location>
</feature>
<dbReference type="Gene3D" id="3.60.15.10">
    <property type="entry name" value="Ribonuclease Z/Hydroxyacylglutathione hydrolase-like"/>
    <property type="match status" value="1"/>
</dbReference>
<evidence type="ECO:0000256" key="5">
    <source>
        <dbReference type="ARBA" id="ARBA00023136"/>
    </source>
</evidence>
<comment type="subcellular location">
    <subcellularLocation>
        <location evidence="1">Cell membrane</location>
        <topology evidence="1">Multi-pass membrane protein</topology>
    </subcellularLocation>
</comment>
<feature type="transmembrane region" description="Helical" evidence="6">
    <location>
        <begin position="12"/>
        <end position="41"/>
    </location>
</feature>
<dbReference type="InterPro" id="IPR025405">
    <property type="entry name" value="DUF4131"/>
</dbReference>
<feature type="domain" description="Metallo-beta-lactamase" evidence="7">
    <location>
        <begin position="520"/>
        <end position="718"/>
    </location>
</feature>
<feature type="transmembrane region" description="Helical" evidence="6">
    <location>
        <begin position="48"/>
        <end position="66"/>
    </location>
</feature>
<dbReference type="PANTHER" id="PTHR30619:SF1">
    <property type="entry name" value="RECOMBINATION PROTEIN 2"/>
    <property type="match status" value="1"/>
</dbReference>
<dbReference type="NCBIfam" id="TIGR00361">
    <property type="entry name" value="ComEC_Rec2"/>
    <property type="match status" value="1"/>
</dbReference>
<proteinExistence type="predicted"/>
<dbReference type="Pfam" id="PF00753">
    <property type="entry name" value="Lactamase_B"/>
    <property type="match status" value="1"/>
</dbReference>
<keyword evidence="5 6" id="KW-0472">Membrane</keyword>
<feature type="transmembrane region" description="Helical" evidence="6">
    <location>
        <begin position="388"/>
        <end position="410"/>
    </location>
</feature>
<feature type="transmembrane region" description="Helical" evidence="6">
    <location>
        <begin position="451"/>
        <end position="468"/>
    </location>
</feature>
<dbReference type="CDD" id="cd07731">
    <property type="entry name" value="ComA-like_MBL-fold"/>
    <property type="match status" value="1"/>
</dbReference>
<evidence type="ECO:0000256" key="6">
    <source>
        <dbReference type="SAM" id="Phobius"/>
    </source>
</evidence>
<dbReference type="Pfam" id="PF03772">
    <property type="entry name" value="Competence"/>
    <property type="match status" value="1"/>
</dbReference>
<feature type="transmembrane region" description="Helical" evidence="6">
    <location>
        <begin position="353"/>
        <end position="376"/>
    </location>
</feature>
<evidence type="ECO:0000313" key="9">
    <source>
        <dbReference type="Proteomes" id="UP000214606"/>
    </source>
</evidence>
<dbReference type="InterPro" id="IPR001279">
    <property type="entry name" value="Metallo-B-lactamas"/>
</dbReference>
<dbReference type="SUPFAM" id="SSF56281">
    <property type="entry name" value="Metallo-hydrolase/oxidoreductase"/>
    <property type="match status" value="1"/>
</dbReference>
<dbReference type="GO" id="GO:0030420">
    <property type="term" value="P:establishment of competence for transformation"/>
    <property type="evidence" value="ECO:0007669"/>
    <property type="project" value="InterPro"/>
</dbReference>